<dbReference type="InterPro" id="IPR007577">
    <property type="entry name" value="GlycoTrfase_DXD_sugar-bd_CS"/>
</dbReference>
<dbReference type="Gene3D" id="3.90.550.20">
    <property type="match status" value="1"/>
</dbReference>
<dbReference type="Proteomes" id="UP001167871">
    <property type="component" value="Unassembled WGS sequence"/>
</dbReference>
<evidence type="ECO:0000313" key="3">
    <source>
        <dbReference type="Proteomes" id="UP001167871"/>
    </source>
</evidence>
<comment type="caution">
    <text evidence="2">The sequence shown here is derived from an EMBL/GenBank/DDBJ whole genome shotgun (WGS) entry which is preliminary data.</text>
</comment>
<accession>A0ABT7X1W4</accession>
<dbReference type="PANTHER" id="PTHR32385">
    <property type="entry name" value="MANNOSYL PHOSPHORYLINOSITOL CERAMIDE SYNTHASE"/>
    <property type="match status" value="1"/>
</dbReference>
<reference evidence="2" key="2">
    <citation type="submission" date="2024-05" db="EMBL/GenBank/DDBJ databases">
        <title>Identification and characterization of horizontal gene transfer across gut microbiota members of farm animals based on homology search.</title>
        <authorList>
            <person name="Schwarzerova J."/>
            <person name="Nykrynova M."/>
            <person name="Jureckova K."/>
            <person name="Cejkova D."/>
            <person name="Rychlik I."/>
        </authorList>
    </citation>
    <scope>NUCLEOTIDE SEQUENCE</scope>
    <source>
        <strain evidence="2">84_SSukc20</strain>
    </source>
</reference>
<evidence type="ECO:0000256" key="1">
    <source>
        <dbReference type="ARBA" id="ARBA00022679"/>
    </source>
</evidence>
<gene>
    <name evidence="2" type="ORF">QVO10_01450</name>
</gene>
<protein>
    <submittedName>
        <fullName evidence="2">Glycosyltransferase</fullName>
    </submittedName>
</protein>
<sequence length="269" mass="31631">MLQQIIQSKSNMIPKIIHYCWFGENPIPQEQQSYIEGWKRLMPDYTFKCWTEQDIDINAVPFMKEAYEAKKLAFVADYTRVYALVNDGGIYMDTDVKLLSSLEPFRLKHRVFTSYEFNTSRKEMLLYRSMLNESWERKDKSMLKVPGNGMLSALIGAEAHHPFLMDLLNYYNSIHFDYAIKNRLTIPTTLALAGEKYGFKYHNVEQELAEGIHIYDSSIFSDYFNATKHSVAIHYCEGSWVHKDFKGKVKSKLYRIAWLRKLVNAVWKK</sequence>
<keyword evidence="1" id="KW-0808">Transferase</keyword>
<dbReference type="Pfam" id="PF04488">
    <property type="entry name" value="Gly_transf_sug"/>
    <property type="match status" value="1"/>
</dbReference>
<evidence type="ECO:0000313" key="2">
    <source>
        <dbReference type="EMBL" id="MDN0048062.1"/>
    </source>
</evidence>
<dbReference type="PANTHER" id="PTHR32385:SF15">
    <property type="entry name" value="INOSITOL PHOSPHOCERAMIDE MANNOSYLTRANSFERASE 1"/>
    <property type="match status" value="1"/>
</dbReference>
<dbReference type="SUPFAM" id="SSF53448">
    <property type="entry name" value="Nucleotide-diphospho-sugar transferases"/>
    <property type="match status" value="1"/>
</dbReference>
<dbReference type="InterPro" id="IPR029044">
    <property type="entry name" value="Nucleotide-diphossugar_trans"/>
</dbReference>
<dbReference type="InterPro" id="IPR051706">
    <property type="entry name" value="Glycosyltransferase_domain"/>
</dbReference>
<dbReference type="EMBL" id="JAUEII010000002">
    <property type="protein sequence ID" value="MDN0048062.1"/>
    <property type="molecule type" value="Genomic_DNA"/>
</dbReference>
<organism evidence="2 3">
    <name type="scientific">Bacteroides gallinaceum</name>
    <dbReference type="NCBI Taxonomy" id="1462571"/>
    <lineage>
        <taxon>Bacteria</taxon>
        <taxon>Pseudomonadati</taxon>
        <taxon>Bacteroidota</taxon>
        <taxon>Bacteroidia</taxon>
        <taxon>Bacteroidales</taxon>
        <taxon>Bacteroidaceae</taxon>
        <taxon>Bacteroides</taxon>
    </lineage>
</organism>
<reference evidence="2" key="1">
    <citation type="submission" date="2023-06" db="EMBL/GenBank/DDBJ databases">
        <authorList>
            <person name="Zeman M."/>
            <person name="Kubasova T."/>
            <person name="Jahodarova E."/>
            <person name="Nykrynova M."/>
            <person name="Rychlik I."/>
        </authorList>
    </citation>
    <scope>NUCLEOTIDE SEQUENCE</scope>
    <source>
        <strain evidence="2">84_SSukc20</strain>
    </source>
</reference>
<proteinExistence type="predicted"/>
<keyword evidence="3" id="KW-1185">Reference proteome</keyword>
<dbReference type="RefSeq" id="WP_301638902.1">
    <property type="nucleotide sequence ID" value="NZ_JAUEII010000002.1"/>
</dbReference>
<name>A0ABT7X1W4_9BACE</name>